<comment type="caution">
    <text evidence="5">The sequence shown here is derived from an EMBL/GenBank/DDBJ whole genome shotgun (WGS) entry which is preliminary data.</text>
</comment>
<keyword evidence="3" id="KW-0560">Oxidoreductase</keyword>
<sequence length="230" mass="24954">MTHRPHVLLSVATSIDGHIDDAAPERLLLSNPADLDRVDEVRAGVDAILIGAETIRRDNPRLLVNSALRRRQRRDRGEPDYPLKVTITASGDLDPALQFWHHGDRKLAYTTDTGAALLRERLRALTTVDVVSLGPTIDFAALLDDLGARGIRRLMVEGGQQVHTGLLAAGLVDEIHLAIAPLLVGHADAPRFLGPADYPTGPTGRMRLAGTETIGDVVLLRYLPKQESTA</sequence>
<evidence type="ECO:0000256" key="2">
    <source>
        <dbReference type="ARBA" id="ARBA00022857"/>
    </source>
</evidence>
<dbReference type="Proteomes" id="UP001205185">
    <property type="component" value="Unassembled WGS sequence"/>
</dbReference>
<proteinExistence type="predicted"/>
<dbReference type="PANTHER" id="PTHR38011">
    <property type="entry name" value="DIHYDROFOLATE REDUCTASE FAMILY PROTEIN (AFU_ORTHOLOGUE AFUA_8G06820)"/>
    <property type="match status" value="1"/>
</dbReference>
<evidence type="ECO:0000313" key="5">
    <source>
        <dbReference type="EMBL" id="MCP2272701.1"/>
    </source>
</evidence>
<gene>
    <name evidence="5" type="ORF">LV75_005227</name>
</gene>
<dbReference type="InterPro" id="IPR050765">
    <property type="entry name" value="Riboflavin_Biosynth_HTPR"/>
</dbReference>
<dbReference type="SUPFAM" id="SSF53597">
    <property type="entry name" value="Dihydrofolate reductase-like"/>
    <property type="match status" value="1"/>
</dbReference>
<name>A0ABT1IKG0_9PSEU</name>
<dbReference type="InterPro" id="IPR024072">
    <property type="entry name" value="DHFR-like_dom_sf"/>
</dbReference>
<accession>A0ABT1IKG0</accession>
<dbReference type="EMBL" id="JAMTCO010000013">
    <property type="protein sequence ID" value="MCP2272701.1"/>
    <property type="molecule type" value="Genomic_DNA"/>
</dbReference>
<comment type="pathway">
    <text evidence="1">Cofactor biosynthesis; riboflavin biosynthesis.</text>
</comment>
<evidence type="ECO:0000256" key="3">
    <source>
        <dbReference type="ARBA" id="ARBA00023002"/>
    </source>
</evidence>
<feature type="domain" description="Bacterial bifunctional deaminase-reductase C-terminal" evidence="4">
    <location>
        <begin position="5"/>
        <end position="219"/>
    </location>
</feature>
<protein>
    <submittedName>
        <fullName evidence="5">Riboflavin-specific deaminase C-terminal domain-containing protein</fullName>
    </submittedName>
</protein>
<dbReference type="RefSeq" id="WP_253889623.1">
    <property type="nucleotide sequence ID" value="NZ_BAAAVB010000008.1"/>
</dbReference>
<reference evidence="5 6" key="1">
    <citation type="submission" date="2022-06" db="EMBL/GenBank/DDBJ databases">
        <title>Genomic Encyclopedia of Archaeal and Bacterial Type Strains, Phase II (KMG-II): from individual species to whole genera.</title>
        <authorList>
            <person name="Goeker M."/>
        </authorList>
    </citation>
    <scope>NUCLEOTIDE SEQUENCE [LARGE SCALE GENOMIC DNA]</scope>
    <source>
        <strain evidence="5 6">DSM 44255</strain>
    </source>
</reference>
<evidence type="ECO:0000256" key="1">
    <source>
        <dbReference type="ARBA" id="ARBA00005104"/>
    </source>
</evidence>
<dbReference type="Pfam" id="PF01872">
    <property type="entry name" value="RibD_C"/>
    <property type="match status" value="1"/>
</dbReference>
<organism evidence="5 6">
    <name type="scientific">Actinokineospora diospyrosa</name>
    <dbReference type="NCBI Taxonomy" id="103728"/>
    <lineage>
        <taxon>Bacteria</taxon>
        <taxon>Bacillati</taxon>
        <taxon>Actinomycetota</taxon>
        <taxon>Actinomycetes</taxon>
        <taxon>Pseudonocardiales</taxon>
        <taxon>Pseudonocardiaceae</taxon>
        <taxon>Actinokineospora</taxon>
    </lineage>
</organism>
<evidence type="ECO:0000313" key="6">
    <source>
        <dbReference type="Proteomes" id="UP001205185"/>
    </source>
</evidence>
<dbReference type="InterPro" id="IPR002734">
    <property type="entry name" value="RibDG_C"/>
</dbReference>
<dbReference type="PANTHER" id="PTHR38011:SF7">
    <property type="entry name" value="2,5-DIAMINO-6-RIBOSYLAMINO-4(3H)-PYRIMIDINONE 5'-PHOSPHATE REDUCTASE"/>
    <property type="match status" value="1"/>
</dbReference>
<evidence type="ECO:0000259" key="4">
    <source>
        <dbReference type="Pfam" id="PF01872"/>
    </source>
</evidence>
<keyword evidence="2" id="KW-0521">NADP</keyword>
<keyword evidence="6" id="KW-1185">Reference proteome</keyword>
<dbReference type="Gene3D" id="3.40.430.10">
    <property type="entry name" value="Dihydrofolate Reductase, subunit A"/>
    <property type="match status" value="1"/>
</dbReference>